<evidence type="ECO:0000313" key="2">
    <source>
        <dbReference type="EMBL" id="HGT98904.1"/>
    </source>
</evidence>
<dbReference type="EMBL" id="DTDH01000159">
    <property type="protein sequence ID" value="HGT98904.1"/>
    <property type="molecule type" value="Genomic_DNA"/>
</dbReference>
<dbReference type="CDD" id="cd11714">
    <property type="entry name" value="GINS_A_archaea"/>
    <property type="match status" value="1"/>
</dbReference>
<evidence type="ECO:0000313" key="1">
    <source>
        <dbReference type="EMBL" id="HFQ78509.1"/>
    </source>
</evidence>
<reference evidence="2" key="1">
    <citation type="journal article" date="2020" name="mSystems">
        <title>Genome- and Community-Level Interaction Insights into Carbon Utilization and Element Cycling Functions of Hydrothermarchaeota in Hydrothermal Sediment.</title>
        <authorList>
            <person name="Zhou Z."/>
            <person name="Liu Y."/>
            <person name="Xu W."/>
            <person name="Pan J."/>
            <person name="Luo Z.H."/>
            <person name="Li M."/>
        </authorList>
    </citation>
    <scope>NUCLEOTIDE SEQUENCE [LARGE SCALE GENOMIC DNA]</scope>
    <source>
        <strain evidence="1">SpSt-629</strain>
        <strain evidence="2">SpSt-688</strain>
    </source>
</reference>
<sequence>MILRLLKLMYELQPVKTTMLKSCKKIPVIDSSLQKGSQVPLPRVLAKILENNGLAEITEGIMSQQDLARARFSHMQQKGSLLKIDDFFYVKAKESIRMIMAKAKTEGDIVTLRTSEKMREDFTDIANVRLSGILRALQLGGIDIIEKNCTIEEKILINIIHNIYKQWIKEFVELNDR</sequence>
<protein>
    <submittedName>
        <fullName evidence="2">DNA replication complex GINS family protein</fullName>
    </submittedName>
</protein>
<organism evidence="2">
    <name type="scientific">Ignisphaera aggregans</name>
    <dbReference type="NCBI Taxonomy" id="334771"/>
    <lineage>
        <taxon>Archaea</taxon>
        <taxon>Thermoproteota</taxon>
        <taxon>Thermoprotei</taxon>
        <taxon>Desulfurococcales</taxon>
        <taxon>Desulfurococcaceae</taxon>
        <taxon>Ignisphaera</taxon>
    </lineage>
</organism>
<name>A0A7J3MZF1_9CREN</name>
<gene>
    <name evidence="1" type="ORF">ENT99_02250</name>
    <name evidence="2" type="ORF">ENU64_05700</name>
</gene>
<comment type="caution">
    <text evidence="2">The sequence shown here is derived from an EMBL/GenBank/DDBJ whole genome shotgun (WGS) entry which is preliminary data.</text>
</comment>
<accession>A0A7J3MZF1</accession>
<dbReference type="AlphaFoldDB" id="A0A7J3MZF1"/>
<dbReference type="EMBL" id="DTAU01000044">
    <property type="protein sequence ID" value="HFQ78509.1"/>
    <property type="molecule type" value="Genomic_DNA"/>
</dbReference>
<proteinExistence type="predicted"/>